<reference evidence="2" key="1">
    <citation type="submission" date="2020-08" db="EMBL/GenBank/DDBJ databases">
        <title>Ramlibacter sp. GTP1 16S ribosomal RNA gene genome sequencing and assembly.</title>
        <authorList>
            <person name="Kang M."/>
        </authorList>
    </citation>
    <scope>NUCLEOTIDE SEQUENCE</scope>
    <source>
        <strain evidence="2">GTP1</strain>
    </source>
</reference>
<accession>A0A923M7L5</accession>
<gene>
    <name evidence="2" type="ORF">H8R02_07430</name>
</gene>
<evidence type="ECO:0000256" key="1">
    <source>
        <dbReference type="SAM" id="SignalP"/>
    </source>
</evidence>
<comment type="caution">
    <text evidence="2">The sequence shown here is derived from an EMBL/GenBank/DDBJ whole genome shotgun (WGS) entry which is preliminary data.</text>
</comment>
<protein>
    <submittedName>
        <fullName evidence="2">Uncharacterized protein</fullName>
    </submittedName>
</protein>
<evidence type="ECO:0000313" key="2">
    <source>
        <dbReference type="EMBL" id="MBC5764274.1"/>
    </source>
</evidence>
<keyword evidence="1" id="KW-0732">Signal</keyword>
<evidence type="ECO:0000313" key="3">
    <source>
        <dbReference type="Proteomes" id="UP000596827"/>
    </source>
</evidence>
<proteinExistence type="predicted"/>
<dbReference type="RefSeq" id="WP_187080752.1">
    <property type="nucleotide sequence ID" value="NZ_JACORU010000002.1"/>
</dbReference>
<name>A0A923M7L5_9BURK</name>
<keyword evidence="3" id="KW-1185">Reference proteome</keyword>
<feature type="signal peptide" evidence="1">
    <location>
        <begin position="1"/>
        <end position="19"/>
    </location>
</feature>
<dbReference type="AlphaFoldDB" id="A0A923M7L5"/>
<sequence>MLPRIALLSLLAFASIANAQDPLKSPECTAALAQLESARAANSPNVETVRRAASNACFGVPAASARPSRSVQAPIRVPPPVIEVKPRAPLPPIPTLPPPVPIERGPTISSCDAAGCWVNNGNRLQHVTPNLMAPYGLCGIAPGAAGCP</sequence>
<dbReference type="Proteomes" id="UP000596827">
    <property type="component" value="Unassembled WGS sequence"/>
</dbReference>
<feature type="chain" id="PRO_5037502628" evidence="1">
    <location>
        <begin position="20"/>
        <end position="148"/>
    </location>
</feature>
<organism evidence="2 3">
    <name type="scientific">Ramlibacter albus</name>
    <dbReference type="NCBI Taxonomy" id="2079448"/>
    <lineage>
        <taxon>Bacteria</taxon>
        <taxon>Pseudomonadati</taxon>
        <taxon>Pseudomonadota</taxon>
        <taxon>Betaproteobacteria</taxon>
        <taxon>Burkholderiales</taxon>
        <taxon>Comamonadaceae</taxon>
        <taxon>Ramlibacter</taxon>
    </lineage>
</organism>
<dbReference type="EMBL" id="JACORU010000002">
    <property type="protein sequence ID" value="MBC5764274.1"/>
    <property type="molecule type" value="Genomic_DNA"/>
</dbReference>